<protein>
    <submittedName>
        <fullName evidence="2">Uncharacterized protein</fullName>
    </submittedName>
</protein>
<dbReference type="AlphaFoldDB" id="A0AAC8QAE7"/>
<gene>
    <name evidence="2" type="ORF">AA314_05500</name>
    <name evidence="3" type="ORF">ATI61_116123</name>
</gene>
<feature type="region of interest" description="Disordered" evidence="1">
    <location>
        <begin position="123"/>
        <end position="157"/>
    </location>
</feature>
<evidence type="ECO:0000313" key="5">
    <source>
        <dbReference type="Proteomes" id="UP000256345"/>
    </source>
</evidence>
<name>A0AAC8QAE7_9BACT</name>
<dbReference type="RefSeq" id="WP_047857827.1">
    <property type="nucleotide sequence ID" value="NZ_CP011509.1"/>
</dbReference>
<organism evidence="2 4">
    <name type="scientific">Archangium gephyra</name>
    <dbReference type="NCBI Taxonomy" id="48"/>
    <lineage>
        <taxon>Bacteria</taxon>
        <taxon>Pseudomonadati</taxon>
        <taxon>Myxococcota</taxon>
        <taxon>Myxococcia</taxon>
        <taxon>Myxococcales</taxon>
        <taxon>Cystobacterineae</taxon>
        <taxon>Archangiaceae</taxon>
        <taxon>Archangium</taxon>
    </lineage>
</organism>
<accession>A0AAC8QAE7</accession>
<proteinExistence type="predicted"/>
<evidence type="ECO:0000256" key="1">
    <source>
        <dbReference type="SAM" id="MobiDB-lite"/>
    </source>
</evidence>
<keyword evidence="5" id="KW-1185">Reference proteome</keyword>
<dbReference type="Proteomes" id="UP000256345">
    <property type="component" value="Unassembled WGS sequence"/>
</dbReference>
<feature type="compositionally biased region" description="Acidic residues" evidence="1">
    <location>
        <begin position="9"/>
        <end position="23"/>
    </location>
</feature>
<sequence length="157" mass="17311">MAPGKAPEDETDDFDPLLGDEPEREGSRAGFVPEFVRKVAVAGLGALFMTEEGIRSLAGQLKLPKEVLGYILGQAEKTKDEVGRVVSEELRRFLQSEKLRDELLKVVSGMTIEVKAQIRLVPHEEQEQGETGTPGRTKVTVSELHTRRGGKKTAKKE</sequence>
<dbReference type="KEGG" id="age:AA314_05500"/>
<dbReference type="Proteomes" id="UP000035579">
    <property type="component" value="Chromosome"/>
</dbReference>
<evidence type="ECO:0000313" key="4">
    <source>
        <dbReference type="Proteomes" id="UP000035579"/>
    </source>
</evidence>
<feature type="compositionally biased region" description="Basic residues" evidence="1">
    <location>
        <begin position="147"/>
        <end position="157"/>
    </location>
</feature>
<dbReference type="EMBL" id="QUMU01000016">
    <property type="protein sequence ID" value="REG23653.1"/>
    <property type="molecule type" value="Genomic_DNA"/>
</dbReference>
<evidence type="ECO:0000313" key="2">
    <source>
        <dbReference type="EMBL" id="AKJ03874.1"/>
    </source>
</evidence>
<evidence type="ECO:0000313" key="3">
    <source>
        <dbReference type="EMBL" id="REG23653.1"/>
    </source>
</evidence>
<reference evidence="2 4" key="1">
    <citation type="submission" date="2015-05" db="EMBL/GenBank/DDBJ databases">
        <title>Genome assembly of Archangium gephyra DSM 2261.</title>
        <authorList>
            <person name="Sharma G."/>
            <person name="Subramanian S."/>
        </authorList>
    </citation>
    <scope>NUCLEOTIDE SEQUENCE [LARGE SCALE GENOMIC DNA]</scope>
    <source>
        <strain evidence="2 4">DSM 2261</strain>
    </source>
</reference>
<feature type="region of interest" description="Disordered" evidence="1">
    <location>
        <begin position="1"/>
        <end position="29"/>
    </location>
</feature>
<reference evidence="3 5" key="2">
    <citation type="submission" date="2018-08" db="EMBL/GenBank/DDBJ databases">
        <title>Genomic Encyclopedia of Archaeal and Bacterial Type Strains, Phase II (KMG-II): from individual species to whole genera.</title>
        <authorList>
            <person name="Goeker M."/>
        </authorList>
    </citation>
    <scope>NUCLEOTIDE SEQUENCE [LARGE SCALE GENOMIC DNA]</scope>
    <source>
        <strain evidence="3 5">DSM 2261</strain>
    </source>
</reference>
<dbReference type="EMBL" id="CP011509">
    <property type="protein sequence ID" value="AKJ03874.1"/>
    <property type="molecule type" value="Genomic_DNA"/>
</dbReference>